<protein>
    <recommendedName>
        <fullName evidence="1">Lon-like helical domain-containing protein</fullName>
    </recommendedName>
</protein>
<feature type="domain" description="Lon-like helical" evidence="1">
    <location>
        <begin position="95"/>
        <end position="128"/>
    </location>
</feature>
<gene>
    <name evidence="2" type="ORF">METZ01_LOCUS228560</name>
</gene>
<evidence type="ECO:0000259" key="1">
    <source>
        <dbReference type="Pfam" id="PF20437"/>
    </source>
</evidence>
<dbReference type="InterPro" id="IPR027417">
    <property type="entry name" value="P-loop_NTPase"/>
</dbReference>
<accession>A0A382GKL5</accession>
<sequence>MAKQRKKGAALKPLPAEALCSLCDPAQFSFNTTAELEDQVEIAGQNRAVGAVRFALGVKQEGYNVFVLGPKGSGKHAVARKLLKQQAKDEVTPSDWCYVYNFERRHKPLVLELPAGDGARLRNAVDRLIEDLKTAIPAILESDEYRNQRKIIGDDVKQRQENAFLQIQREAGEVNIAMMQTENGIVFAPMHEGEILPPEKLSAMSDVEQGELQKNIG</sequence>
<dbReference type="EMBL" id="UINC01056086">
    <property type="protein sequence ID" value="SVB75706.1"/>
    <property type="molecule type" value="Genomic_DNA"/>
</dbReference>
<name>A0A382GKL5_9ZZZZ</name>
<reference evidence="2" key="1">
    <citation type="submission" date="2018-05" db="EMBL/GenBank/DDBJ databases">
        <authorList>
            <person name="Lanie J.A."/>
            <person name="Ng W.-L."/>
            <person name="Kazmierczak K.M."/>
            <person name="Andrzejewski T.M."/>
            <person name="Davidsen T.M."/>
            <person name="Wayne K.J."/>
            <person name="Tettelin H."/>
            <person name="Glass J.I."/>
            <person name="Rusch D."/>
            <person name="Podicherti R."/>
            <person name="Tsui H.-C.T."/>
            <person name="Winkler M.E."/>
        </authorList>
    </citation>
    <scope>NUCLEOTIDE SEQUENCE</scope>
</reference>
<dbReference type="Gene3D" id="3.40.50.300">
    <property type="entry name" value="P-loop containing nucleotide triphosphate hydrolases"/>
    <property type="match status" value="1"/>
</dbReference>
<dbReference type="AlphaFoldDB" id="A0A382GKL5"/>
<dbReference type="Pfam" id="PF20437">
    <property type="entry name" value="LonC_helical"/>
    <property type="match status" value="1"/>
</dbReference>
<proteinExistence type="predicted"/>
<organism evidence="2">
    <name type="scientific">marine metagenome</name>
    <dbReference type="NCBI Taxonomy" id="408172"/>
    <lineage>
        <taxon>unclassified sequences</taxon>
        <taxon>metagenomes</taxon>
        <taxon>ecological metagenomes</taxon>
    </lineage>
</organism>
<dbReference type="SUPFAM" id="SSF52540">
    <property type="entry name" value="P-loop containing nucleoside triphosphate hydrolases"/>
    <property type="match status" value="1"/>
</dbReference>
<dbReference type="InterPro" id="IPR046844">
    <property type="entry name" value="Lon-like_helical"/>
</dbReference>
<evidence type="ECO:0000313" key="2">
    <source>
        <dbReference type="EMBL" id="SVB75706.1"/>
    </source>
</evidence>
<feature type="non-terminal residue" evidence="2">
    <location>
        <position position="217"/>
    </location>
</feature>